<feature type="region of interest" description="Disordered" evidence="1">
    <location>
        <begin position="38"/>
        <end position="128"/>
    </location>
</feature>
<protein>
    <submittedName>
        <fullName evidence="3">Uncharacterized protein</fullName>
    </submittedName>
</protein>
<proteinExistence type="predicted"/>
<feature type="chain" id="PRO_5016975782" evidence="2">
    <location>
        <begin position="16"/>
        <end position="487"/>
    </location>
</feature>
<feature type="region of interest" description="Disordered" evidence="1">
    <location>
        <begin position="246"/>
        <end position="269"/>
    </location>
</feature>
<feature type="signal peptide" evidence="2">
    <location>
        <begin position="1"/>
        <end position="15"/>
    </location>
</feature>
<reference evidence="3" key="2">
    <citation type="submission" date="2015-07" db="EMBL/GenBank/DDBJ databases">
        <authorList>
            <person name="Noorani M."/>
        </authorList>
    </citation>
    <scope>NUCLEOTIDE SEQUENCE</scope>
    <source>
        <strain evidence="3">Yugu1</strain>
    </source>
</reference>
<gene>
    <name evidence="3" type="ORF">SETIT_2G213600v2</name>
</gene>
<accession>A0A368Q3J1</accession>
<keyword evidence="2" id="KW-0732">Signal</keyword>
<organism evidence="3">
    <name type="scientific">Setaria italica</name>
    <name type="common">Foxtail millet</name>
    <name type="synonym">Panicum italicum</name>
    <dbReference type="NCBI Taxonomy" id="4555"/>
    <lineage>
        <taxon>Eukaryota</taxon>
        <taxon>Viridiplantae</taxon>
        <taxon>Streptophyta</taxon>
        <taxon>Embryophyta</taxon>
        <taxon>Tracheophyta</taxon>
        <taxon>Spermatophyta</taxon>
        <taxon>Magnoliopsida</taxon>
        <taxon>Liliopsida</taxon>
        <taxon>Poales</taxon>
        <taxon>Poaceae</taxon>
        <taxon>PACMAD clade</taxon>
        <taxon>Panicoideae</taxon>
        <taxon>Panicodae</taxon>
        <taxon>Paniceae</taxon>
        <taxon>Cenchrinae</taxon>
        <taxon>Setaria</taxon>
    </lineage>
</organism>
<feature type="compositionally biased region" description="Basic and acidic residues" evidence="1">
    <location>
        <begin position="89"/>
        <end position="99"/>
    </location>
</feature>
<reference evidence="3" key="1">
    <citation type="journal article" date="2012" name="Nat. Biotechnol.">
        <title>Reference genome sequence of the model plant Setaria.</title>
        <authorList>
            <person name="Bennetzen J.L."/>
            <person name="Schmutz J."/>
            <person name="Wang H."/>
            <person name="Percifield R."/>
            <person name="Hawkins J."/>
            <person name="Pontaroli A.C."/>
            <person name="Estep M."/>
            <person name="Feng L."/>
            <person name="Vaughn J.N."/>
            <person name="Grimwood J."/>
            <person name="Jenkins J."/>
            <person name="Barry K."/>
            <person name="Lindquist E."/>
            <person name="Hellsten U."/>
            <person name="Deshpande S."/>
            <person name="Wang X."/>
            <person name="Wu X."/>
            <person name="Mitros T."/>
            <person name="Triplett J."/>
            <person name="Yang X."/>
            <person name="Ye C.Y."/>
            <person name="Mauro-Herrera M."/>
            <person name="Wang L."/>
            <person name="Li P."/>
            <person name="Sharma M."/>
            <person name="Sharma R."/>
            <person name="Ronald P.C."/>
            <person name="Panaud O."/>
            <person name="Kellogg E.A."/>
            <person name="Brutnell T.P."/>
            <person name="Doust A.N."/>
            <person name="Tuskan G.A."/>
            <person name="Rokhsar D."/>
            <person name="Devos K.M."/>
        </authorList>
    </citation>
    <scope>NUCLEOTIDE SEQUENCE [LARGE SCALE GENOMIC DNA]</scope>
    <source>
        <strain evidence="3">Yugu1</strain>
    </source>
</reference>
<dbReference type="EMBL" id="CM003529">
    <property type="protein sequence ID" value="RCV11780.1"/>
    <property type="molecule type" value="Genomic_DNA"/>
</dbReference>
<name>A0A368Q3J1_SETIT</name>
<sequence length="487" mass="51108">MLLFSLLLLCPAIRPFSPPVRRLHCSLHLAELLRDARGQPSGGRQWRSRRAQGQGWRSPSAAWGCTASGSAGAGPPWQVSSGAGRLRRCARDGASECGRKPPRPASAGQGGLASACGDGDGEHRAAKPWTAAGGAPQAVVGGGGCATAGVGGVGNGGETKLRGLERADTDALRPPARARSTKLVVARGLAESVLCLERHYTPSARQYQDYGYGKPARGGVAALPSCSTPLHLLTLCCRRAASTHLSKPLQRARHLTRSVGSPPPHPLAAVATPRVFHGHRAARPLLQPPTPSLLHGQGSQQAATSPPHPHTGASSHPPLPPSHTAGQGPCSRLHAPMAACLRRVILRCLPWASTSRVRPPSATTPMSYIPIRAATAAEPSHAVASRTASAVLVTRAPQATLPHARQPRLLACAPITLSCHQVPAAHARPPRPPPTRAATTHRAWLPPPPPHLAKDVAAAGAQNCRMWNHRIRPSRPPCHSRDPYCRS</sequence>
<dbReference type="AlphaFoldDB" id="A0A368Q3J1"/>
<evidence type="ECO:0000256" key="1">
    <source>
        <dbReference type="SAM" id="MobiDB-lite"/>
    </source>
</evidence>
<evidence type="ECO:0000256" key="2">
    <source>
        <dbReference type="SAM" id="SignalP"/>
    </source>
</evidence>
<evidence type="ECO:0000313" key="3">
    <source>
        <dbReference type="EMBL" id="RCV11780.1"/>
    </source>
</evidence>
<feature type="region of interest" description="Disordered" evidence="1">
    <location>
        <begin position="283"/>
        <end position="330"/>
    </location>
</feature>